<evidence type="ECO:0000313" key="14">
    <source>
        <dbReference type="Proteomes" id="UP000460298"/>
    </source>
</evidence>
<evidence type="ECO:0000256" key="3">
    <source>
        <dbReference type="ARBA" id="ARBA00011738"/>
    </source>
</evidence>
<feature type="binding site" evidence="10">
    <location>
        <position position="76"/>
    </location>
    <ligand>
        <name>thiamine diphosphate</name>
        <dbReference type="ChEBI" id="CHEBI:58937"/>
    </ligand>
</feature>
<evidence type="ECO:0000259" key="12">
    <source>
        <dbReference type="SMART" id="SM00861"/>
    </source>
</evidence>
<dbReference type="PROSITE" id="PS00801">
    <property type="entry name" value="TRANSKETOLASE_1"/>
    <property type="match status" value="1"/>
</dbReference>
<keyword evidence="5 10" id="KW-0479">Metal-binding</keyword>
<dbReference type="Gene3D" id="3.40.50.970">
    <property type="match status" value="2"/>
</dbReference>
<dbReference type="GO" id="GO:0019288">
    <property type="term" value="P:isopentenyl diphosphate biosynthetic process, methylerythritol 4-phosphate pathway"/>
    <property type="evidence" value="ECO:0007669"/>
    <property type="project" value="TreeGrafter"/>
</dbReference>
<evidence type="ECO:0000256" key="11">
    <source>
        <dbReference type="SAM" id="Phobius"/>
    </source>
</evidence>
<dbReference type="Proteomes" id="UP000460298">
    <property type="component" value="Unassembled WGS sequence"/>
</dbReference>
<keyword evidence="11" id="KW-0472">Membrane</keyword>
<feature type="binding site" evidence="10">
    <location>
        <position position="177"/>
    </location>
    <ligand>
        <name>Mg(2+)</name>
        <dbReference type="ChEBI" id="CHEBI:18420"/>
    </ligand>
</feature>
<dbReference type="GO" id="GO:0008661">
    <property type="term" value="F:1-deoxy-D-xylulose-5-phosphate synthase activity"/>
    <property type="evidence" value="ECO:0007669"/>
    <property type="project" value="UniProtKB-UniRule"/>
</dbReference>
<comment type="subunit">
    <text evidence="3 10">Homodimer.</text>
</comment>
<evidence type="ECO:0000256" key="7">
    <source>
        <dbReference type="ARBA" id="ARBA00022977"/>
    </source>
</evidence>
<dbReference type="SUPFAM" id="SSF52922">
    <property type="entry name" value="TK C-terminal domain-like"/>
    <property type="match status" value="1"/>
</dbReference>
<keyword evidence="11" id="KW-1133">Transmembrane helix</keyword>
<evidence type="ECO:0000256" key="10">
    <source>
        <dbReference type="HAMAP-Rule" id="MF_00315"/>
    </source>
</evidence>
<sequence length="643" mass="71516">MKQYSYLDRIDTPEDLRRFPVNDLKAVADDVRDYLIDTLAEVGGHFASNLGVVELTVALHYVLNTPKDRLIWDVGHQIYPHKILTGRKHRLRSVRRYGGLSGFPKREESEYDLFNTGHAGTSISQVIGEALARDVKKEDYRCFCVIGDASMTAGMALEALNHGGHVKSDCVVILNDNDMSISHAVGALNHYLNQVITSNFYNKSRRLWYKFLALLPLVGAGLRMFSRRMERVMKNIFIPGSLFEDLGFRYIGPVDGHNMEELVEVLMRVKHMKGPILVHVYTQKGKGYQPAESNPIKYHSVTTFNRKDGTFVGKSEQPTVSYSQIVGDTLTDIFSRNDRAVAITPAMIEGSGLRSLADKYPDRVYDVGIAEQHAVALAGGMASGGIIPYLCIYSTFLVRGLDQLIEDVALMRFPVRIVIDRAGCVGPDGETHQGLYDIGYLHAIPEIRIYAPTNGAELKAMLLHMEHDEAGPLAVRFPKGDATVAELNGPLPDVTDTKPERIGEGTDLAIVSIGVMKEAALALQAELKERHGINASVIAIRWVRPIDLAALNDMLRRVDAFVFVEDSYRFASGAMCLLEQLDSDAKGRHIQTFAFPDVPIEHGTRGEIFHHYGISVEAMREFLVRHPKMKRESGKVSGRAISL</sequence>
<feature type="binding site" evidence="10">
    <location>
        <begin position="117"/>
        <end position="119"/>
    </location>
    <ligand>
        <name>thiamine diphosphate</name>
        <dbReference type="ChEBI" id="CHEBI:58937"/>
    </ligand>
</feature>
<dbReference type="InterPro" id="IPR005475">
    <property type="entry name" value="Transketolase-like_Pyr-bd"/>
</dbReference>
<reference evidence="13 14" key="1">
    <citation type="submission" date="2019-10" db="EMBL/GenBank/DDBJ databases">
        <title>Extracellular Electron Transfer in a Candidatus Methanoperedens spp. Enrichment Culture.</title>
        <authorList>
            <person name="Berger S."/>
            <person name="Rangel Shaw D."/>
            <person name="Berben T."/>
            <person name="In 'T Zandt M."/>
            <person name="Frank J."/>
            <person name="Reimann J."/>
            <person name="Jetten M.S.M."/>
            <person name="Welte C.U."/>
        </authorList>
    </citation>
    <scope>NUCLEOTIDE SEQUENCE [LARGE SCALE GENOMIC DNA]</scope>
    <source>
        <strain evidence="13">SB12</strain>
    </source>
</reference>
<dbReference type="GO" id="GO:0030976">
    <property type="term" value="F:thiamine pyrophosphate binding"/>
    <property type="evidence" value="ECO:0007669"/>
    <property type="project" value="UniProtKB-UniRule"/>
</dbReference>
<dbReference type="NCBIfam" id="NF003933">
    <property type="entry name" value="PRK05444.2-2"/>
    <property type="match status" value="1"/>
</dbReference>
<evidence type="ECO:0000256" key="9">
    <source>
        <dbReference type="ARBA" id="ARBA00023229"/>
    </source>
</evidence>
<keyword evidence="9 10" id="KW-0414">Isoprene biosynthesis</keyword>
<dbReference type="Pfam" id="PF02780">
    <property type="entry name" value="Transketolase_C"/>
    <property type="match status" value="1"/>
</dbReference>
<dbReference type="InterPro" id="IPR005477">
    <property type="entry name" value="Dxylulose-5-P_synthase"/>
</dbReference>
<evidence type="ECO:0000256" key="6">
    <source>
        <dbReference type="ARBA" id="ARBA00022842"/>
    </source>
</evidence>
<dbReference type="Gene3D" id="3.40.50.920">
    <property type="match status" value="1"/>
</dbReference>
<evidence type="ECO:0000256" key="5">
    <source>
        <dbReference type="ARBA" id="ARBA00022723"/>
    </source>
</evidence>
<dbReference type="EMBL" id="WBUI01000009">
    <property type="protein sequence ID" value="KAB2932356.1"/>
    <property type="molecule type" value="Genomic_DNA"/>
</dbReference>
<gene>
    <name evidence="10 13" type="primary">dxs</name>
    <name evidence="13" type="ORF">F9K24_10535</name>
</gene>
<dbReference type="HAMAP" id="MF_00315">
    <property type="entry name" value="DXP_synth"/>
    <property type="match status" value="1"/>
</dbReference>
<feature type="transmembrane region" description="Helical" evidence="11">
    <location>
        <begin position="207"/>
        <end position="225"/>
    </location>
</feature>
<dbReference type="GO" id="GO:0005829">
    <property type="term" value="C:cytosol"/>
    <property type="evidence" value="ECO:0007669"/>
    <property type="project" value="TreeGrafter"/>
</dbReference>
<dbReference type="NCBIfam" id="TIGR00204">
    <property type="entry name" value="dxs"/>
    <property type="match status" value="1"/>
</dbReference>
<keyword evidence="6 10" id="KW-0460">Magnesium</keyword>
<keyword evidence="11" id="KW-0812">Transmembrane</keyword>
<accession>A0A833LYP6</accession>
<feature type="binding site" evidence="10">
    <location>
        <position position="371"/>
    </location>
    <ligand>
        <name>thiamine diphosphate</name>
        <dbReference type="ChEBI" id="CHEBI:58937"/>
    </ligand>
</feature>
<evidence type="ECO:0000256" key="1">
    <source>
        <dbReference type="ARBA" id="ARBA00004980"/>
    </source>
</evidence>
<protein>
    <recommendedName>
        <fullName evidence="10">1-deoxy-D-xylulose-5-phosphate synthase</fullName>
        <ecNumber evidence="10">2.2.1.7</ecNumber>
    </recommendedName>
    <alternativeName>
        <fullName evidence="10">1-deoxyxylulose-5-phosphate synthase</fullName>
        <shortName evidence="10">DXP synthase</shortName>
        <shortName evidence="10">DXPS</shortName>
    </alternativeName>
</protein>
<proteinExistence type="inferred from homology"/>
<dbReference type="SUPFAM" id="SSF52518">
    <property type="entry name" value="Thiamin diphosphate-binding fold (THDP-binding)"/>
    <property type="match status" value="2"/>
</dbReference>
<dbReference type="UniPathway" id="UPA00064">
    <property type="reaction ID" value="UER00091"/>
</dbReference>
<comment type="cofactor">
    <cofactor evidence="10">
        <name>thiamine diphosphate</name>
        <dbReference type="ChEBI" id="CHEBI:58937"/>
    </cofactor>
    <text evidence="10">Binds 1 thiamine pyrophosphate per subunit.</text>
</comment>
<comment type="catalytic activity">
    <reaction evidence="10">
        <text>D-glyceraldehyde 3-phosphate + pyruvate + H(+) = 1-deoxy-D-xylulose 5-phosphate + CO2</text>
        <dbReference type="Rhea" id="RHEA:12605"/>
        <dbReference type="ChEBI" id="CHEBI:15361"/>
        <dbReference type="ChEBI" id="CHEBI:15378"/>
        <dbReference type="ChEBI" id="CHEBI:16526"/>
        <dbReference type="ChEBI" id="CHEBI:57792"/>
        <dbReference type="ChEBI" id="CHEBI:59776"/>
        <dbReference type="EC" id="2.2.1.7"/>
    </reaction>
</comment>
<dbReference type="CDD" id="cd07033">
    <property type="entry name" value="TPP_PYR_DXS_TK_like"/>
    <property type="match status" value="1"/>
</dbReference>
<dbReference type="EC" id="2.2.1.7" evidence="10"/>
<feature type="binding site" evidence="10">
    <location>
        <position position="177"/>
    </location>
    <ligand>
        <name>thiamine diphosphate</name>
        <dbReference type="ChEBI" id="CHEBI:58937"/>
    </ligand>
</feature>
<comment type="function">
    <text evidence="10">Catalyzes the acyloin condensation reaction between C atoms 2 and 3 of pyruvate and glyceraldehyde 3-phosphate to yield 1-deoxy-D-xylulose-5-phosphate (DXP).</text>
</comment>
<keyword evidence="7 10" id="KW-0784">Thiamine biosynthesis</keyword>
<name>A0A833LYP6_9LEPT</name>
<comment type="similarity">
    <text evidence="2 10">Belongs to the transketolase family. DXPS subfamily.</text>
</comment>
<evidence type="ECO:0000256" key="4">
    <source>
        <dbReference type="ARBA" id="ARBA00022679"/>
    </source>
</evidence>
<dbReference type="PANTHER" id="PTHR43322">
    <property type="entry name" value="1-D-DEOXYXYLULOSE 5-PHOSPHATE SYNTHASE-RELATED"/>
    <property type="match status" value="1"/>
</dbReference>
<evidence type="ECO:0000256" key="2">
    <source>
        <dbReference type="ARBA" id="ARBA00011081"/>
    </source>
</evidence>
<dbReference type="PANTHER" id="PTHR43322:SF5">
    <property type="entry name" value="1-DEOXY-D-XYLULOSE-5-PHOSPHATE SYNTHASE, CHLOROPLASTIC"/>
    <property type="match status" value="1"/>
</dbReference>
<dbReference type="GO" id="GO:0009228">
    <property type="term" value="P:thiamine biosynthetic process"/>
    <property type="evidence" value="ECO:0007669"/>
    <property type="project" value="UniProtKB-UniRule"/>
</dbReference>
<evidence type="ECO:0000256" key="8">
    <source>
        <dbReference type="ARBA" id="ARBA00023052"/>
    </source>
</evidence>
<dbReference type="Pfam" id="PF13292">
    <property type="entry name" value="DXP_synthase_N"/>
    <property type="match status" value="1"/>
</dbReference>
<feature type="binding site" evidence="10">
    <location>
        <position position="148"/>
    </location>
    <ligand>
        <name>Mg(2+)</name>
        <dbReference type="ChEBI" id="CHEBI:18420"/>
    </ligand>
</feature>
<dbReference type="SMART" id="SM00861">
    <property type="entry name" value="Transket_pyr"/>
    <property type="match status" value="1"/>
</dbReference>
<dbReference type="InterPro" id="IPR049557">
    <property type="entry name" value="Transketolase_CS"/>
</dbReference>
<feature type="binding site" evidence="10">
    <location>
        <position position="288"/>
    </location>
    <ligand>
        <name>thiamine diphosphate</name>
        <dbReference type="ChEBI" id="CHEBI:58937"/>
    </ligand>
</feature>
<dbReference type="InterPro" id="IPR029061">
    <property type="entry name" value="THDP-binding"/>
</dbReference>
<dbReference type="InterPro" id="IPR009014">
    <property type="entry name" value="Transketo_C/PFOR_II"/>
</dbReference>
<dbReference type="GO" id="GO:0016114">
    <property type="term" value="P:terpenoid biosynthetic process"/>
    <property type="evidence" value="ECO:0007669"/>
    <property type="project" value="UniProtKB-UniRule"/>
</dbReference>
<feature type="domain" description="Transketolase-like pyrimidine-binding" evidence="12">
    <location>
        <begin position="320"/>
        <end position="484"/>
    </location>
</feature>
<dbReference type="AlphaFoldDB" id="A0A833LYP6"/>
<comment type="caution">
    <text evidence="13">The sequence shown here is derived from an EMBL/GenBank/DDBJ whole genome shotgun (WGS) entry which is preliminary data.</text>
</comment>
<keyword evidence="4 10" id="KW-0808">Transferase</keyword>
<keyword evidence="8 10" id="KW-0786">Thiamine pyrophosphate</keyword>
<feature type="binding site" evidence="10">
    <location>
        <begin position="149"/>
        <end position="150"/>
    </location>
    <ligand>
        <name>thiamine diphosphate</name>
        <dbReference type="ChEBI" id="CHEBI:58937"/>
    </ligand>
</feature>
<comment type="pathway">
    <text evidence="1 10">Metabolic intermediate biosynthesis; 1-deoxy-D-xylulose 5-phosphate biosynthesis; 1-deoxy-D-xylulose 5-phosphate from D-glyceraldehyde 3-phosphate and pyruvate: step 1/1.</text>
</comment>
<organism evidence="13 14">
    <name type="scientific">Leptonema illini</name>
    <dbReference type="NCBI Taxonomy" id="183"/>
    <lineage>
        <taxon>Bacteria</taxon>
        <taxon>Pseudomonadati</taxon>
        <taxon>Spirochaetota</taxon>
        <taxon>Spirochaetia</taxon>
        <taxon>Leptospirales</taxon>
        <taxon>Leptospiraceae</taxon>
        <taxon>Leptonema</taxon>
    </lineage>
</organism>
<dbReference type="Pfam" id="PF02779">
    <property type="entry name" value="Transket_pyr"/>
    <property type="match status" value="1"/>
</dbReference>
<dbReference type="CDD" id="cd02007">
    <property type="entry name" value="TPP_DXS"/>
    <property type="match status" value="1"/>
</dbReference>
<evidence type="ECO:0000313" key="13">
    <source>
        <dbReference type="EMBL" id="KAB2932356.1"/>
    </source>
</evidence>
<dbReference type="GO" id="GO:0000287">
    <property type="term" value="F:magnesium ion binding"/>
    <property type="evidence" value="ECO:0007669"/>
    <property type="project" value="UniProtKB-UniRule"/>
</dbReference>
<comment type="cofactor">
    <cofactor evidence="10">
        <name>Mg(2+)</name>
        <dbReference type="ChEBI" id="CHEBI:18420"/>
    </cofactor>
    <text evidence="10">Binds 1 Mg(2+) ion per subunit.</text>
</comment>
<dbReference type="InterPro" id="IPR033248">
    <property type="entry name" value="Transketolase_C"/>
</dbReference>